<dbReference type="GO" id="GO:0003700">
    <property type="term" value="F:DNA-binding transcription factor activity"/>
    <property type="evidence" value="ECO:0007669"/>
    <property type="project" value="InterPro"/>
</dbReference>
<dbReference type="Pfam" id="PF01380">
    <property type="entry name" value="SIS"/>
    <property type="match status" value="1"/>
</dbReference>
<dbReference type="EMBL" id="CP159534">
    <property type="protein sequence ID" value="XCJ75123.1"/>
    <property type="molecule type" value="Genomic_DNA"/>
</dbReference>
<evidence type="ECO:0000256" key="1">
    <source>
        <dbReference type="ARBA" id="ARBA00023015"/>
    </source>
</evidence>
<dbReference type="GO" id="GO:0003677">
    <property type="term" value="F:DNA binding"/>
    <property type="evidence" value="ECO:0007669"/>
    <property type="project" value="UniProtKB-KW"/>
</dbReference>
<dbReference type="InterPro" id="IPR001347">
    <property type="entry name" value="SIS_dom"/>
</dbReference>
<dbReference type="PROSITE" id="PS51464">
    <property type="entry name" value="SIS"/>
    <property type="match status" value="1"/>
</dbReference>
<accession>A0AAU8J3R8</accession>
<dbReference type="InterPro" id="IPR035472">
    <property type="entry name" value="RpiR-like_SIS"/>
</dbReference>
<keyword evidence="1" id="KW-0805">Transcription regulation</keyword>
<feature type="domain" description="SIS" evidence="5">
    <location>
        <begin position="143"/>
        <end position="284"/>
    </location>
</feature>
<evidence type="ECO:0000256" key="2">
    <source>
        <dbReference type="ARBA" id="ARBA00023125"/>
    </source>
</evidence>
<dbReference type="PANTHER" id="PTHR30514">
    <property type="entry name" value="GLUCOKINASE"/>
    <property type="match status" value="1"/>
</dbReference>
<reference evidence="6" key="1">
    <citation type="submission" date="2024-06" db="EMBL/GenBank/DDBJ databases">
        <title>Streptomyces sp. strain HUAS MG91 genome sequences.</title>
        <authorList>
            <person name="Mo P."/>
        </authorList>
    </citation>
    <scope>NUCLEOTIDE SEQUENCE</scope>
    <source>
        <strain evidence="6">HUAS MG91</strain>
    </source>
</reference>
<proteinExistence type="predicted"/>
<keyword evidence="3" id="KW-0804">Transcription</keyword>
<evidence type="ECO:0000259" key="5">
    <source>
        <dbReference type="PROSITE" id="PS51464"/>
    </source>
</evidence>
<dbReference type="Pfam" id="PF01418">
    <property type="entry name" value="HTH_6"/>
    <property type="match status" value="1"/>
</dbReference>
<dbReference type="SUPFAM" id="SSF46689">
    <property type="entry name" value="Homeodomain-like"/>
    <property type="match status" value="1"/>
</dbReference>
<dbReference type="SUPFAM" id="SSF53697">
    <property type="entry name" value="SIS domain"/>
    <property type="match status" value="1"/>
</dbReference>
<dbReference type="InterPro" id="IPR047640">
    <property type="entry name" value="RpiR-like"/>
</dbReference>
<dbReference type="KEGG" id="stac:ABII15_36425"/>
<dbReference type="CDD" id="cd05013">
    <property type="entry name" value="SIS_RpiR"/>
    <property type="match status" value="1"/>
</dbReference>
<keyword evidence="2" id="KW-0238">DNA-binding</keyword>
<dbReference type="AlphaFoldDB" id="A0AAU8J3R8"/>
<dbReference type="GO" id="GO:1901135">
    <property type="term" value="P:carbohydrate derivative metabolic process"/>
    <property type="evidence" value="ECO:0007669"/>
    <property type="project" value="InterPro"/>
</dbReference>
<dbReference type="PANTHER" id="PTHR30514:SF1">
    <property type="entry name" value="HTH-TYPE TRANSCRIPTIONAL REGULATOR HEXR-RELATED"/>
    <property type="match status" value="1"/>
</dbReference>
<dbReference type="InterPro" id="IPR036388">
    <property type="entry name" value="WH-like_DNA-bd_sf"/>
</dbReference>
<organism evidence="6">
    <name type="scientific">Streptomyces tabacisoli</name>
    <dbReference type="NCBI Taxonomy" id="3156398"/>
    <lineage>
        <taxon>Bacteria</taxon>
        <taxon>Bacillati</taxon>
        <taxon>Actinomycetota</taxon>
        <taxon>Actinomycetes</taxon>
        <taxon>Kitasatosporales</taxon>
        <taxon>Streptomycetaceae</taxon>
        <taxon>Streptomyces</taxon>
    </lineage>
</organism>
<evidence type="ECO:0000313" key="6">
    <source>
        <dbReference type="EMBL" id="XCJ75123.1"/>
    </source>
</evidence>
<dbReference type="Gene3D" id="3.40.50.10490">
    <property type="entry name" value="Glucose-6-phosphate isomerase like protein, domain 1"/>
    <property type="match status" value="1"/>
</dbReference>
<gene>
    <name evidence="6" type="ORF">ABII15_36425</name>
</gene>
<dbReference type="RefSeq" id="WP_353946557.1">
    <property type="nucleotide sequence ID" value="NZ_CP159534.1"/>
</dbReference>
<sequence length="307" mass="32581">MAVPAEGTAAPGGGNVLHQITRRLPYLPSALRQIAEYLVAHPTEAQAMTITQLASACGVAESTVSRFVREMGLESYHTLRVGLAEARFAATRTAAGGGEAEFVYEGILRDDAAPAIIGKIERSSRQALTRTARQVDAEALAEAAALLDEANALVFCSMGASGIAAEEGVMRFTRAGKKCLHYRDQSVQMMVATVLAPGDVLIAISDSGQTTAVVEATRLAVDRGAATIAITAAPKSPLARLADVPLFTSNVEGAGLYGESVTSKWGQLLLVDILYATYAARHFDETLHTLQETYEAGIRHSRGRRRP</sequence>
<name>A0AAU8J3R8_9ACTN</name>
<evidence type="ECO:0000256" key="3">
    <source>
        <dbReference type="ARBA" id="ARBA00023163"/>
    </source>
</evidence>
<dbReference type="PROSITE" id="PS51071">
    <property type="entry name" value="HTH_RPIR"/>
    <property type="match status" value="1"/>
</dbReference>
<dbReference type="InterPro" id="IPR000281">
    <property type="entry name" value="HTH_RpiR"/>
</dbReference>
<dbReference type="InterPro" id="IPR046348">
    <property type="entry name" value="SIS_dom_sf"/>
</dbReference>
<feature type="domain" description="HTH rpiR-type" evidence="4">
    <location>
        <begin position="14"/>
        <end position="90"/>
    </location>
</feature>
<dbReference type="GO" id="GO:0097367">
    <property type="term" value="F:carbohydrate derivative binding"/>
    <property type="evidence" value="ECO:0007669"/>
    <property type="project" value="InterPro"/>
</dbReference>
<dbReference type="InterPro" id="IPR009057">
    <property type="entry name" value="Homeodomain-like_sf"/>
</dbReference>
<dbReference type="Gene3D" id="1.10.10.10">
    <property type="entry name" value="Winged helix-like DNA-binding domain superfamily/Winged helix DNA-binding domain"/>
    <property type="match status" value="1"/>
</dbReference>
<protein>
    <submittedName>
        <fullName evidence="6">MurR/RpiR family transcriptional regulator</fullName>
    </submittedName>
</protein>
<evidence type="ECO:0000259" key="4">
    <source>
        <dbReference type="PROSITE" id="PS51071"/>
    </source>
</evidence>